<reference evidence="2 3" key="1">
    <citation type="journal article" date="2017" name="Genome Biol. Evol.">
        <title>Phytophthora megakarya and P. palmivora, closely related causal agents of cacao black pod rot, underwent increases in genome sizes and gene numbers by different mechanisms.</title>
        <authorList>
            <person name="Ali S.S."/>
            <person name="Shao J."/>
            <person name="Lary D.J."/>
            <person name="Kronmiller B."/>
            <person name="Shen D."/>
            <person name="Strem M.D."/>
            <person name="Amoako-Attah I."/>
            <person name="Akrofi A.Y."/>
            <person name="Begoude B.A."/>
            <person name="Ten Hoopen G.M."/>
            <person name="Coulibaly K."/>
            <person name="Kebe B.I."/>
            <person name="Melnick R.L."/>
            <person name="Guiltinan M.J."/>
            <person name="Tyler B.M."/>
            <person name="Meinhardt L.W."/>
            <person name="Bailey B.A."/>
        </authorList>
    </citation>
    <scope>NUCLEOTIDE SEQUENCE [LARGE SCALE GENOMIC DNA]</scope>
    <source>
        <strain evidence="3">sbr112.9</strain>
    </source>
</reference>
<organism evidence="2 3">
    <name type="scientific">Phytophthora palmivora</name>
    <dbReference type="NCBI Taxonomy" id="4796"/>
    <lineage>
        <taxon>Eukaryota</taxon>
        <taxon>Sar</taxon>
        <taxon>Stramenopiles</taxon>
        <taxon>Oomycota</taxon>
        <taxon>Peronosporomycetes</taxon>
        <taxon>Peronosporales</taxon>
        <taxon>Peronosporaceae</taxon>
        <taxon>Phytophthora</taxon>
    </lineage>
</organism>
<comment type="caution">
    <text evidence="2">The sequence shown here is derived from an EMBL/GenBank/DDBJ whole genome shotgun (WGS) entry which is preliminary data.</text>
</comment>
<proteinExistence type="predicted"/>
<evidence type="ECO:0000313" key="3">
    <source>
        <dbReference type="Proteomes" id="UP000237271"/>
    </source>
</evidence>
<dbReference type="SUPFAM" id="SSF81822">
    <property type="entry name" value="RuBisCo LSMT C-terminal, substrate-binding domain"/>
    <property type="match status" value="1"/>
</dbReference>
<dbReference type="InterPro" id="IPR015353">
    <property type="entry name" value="Rubisco_LSMT_subst-bd"/>
</dbReference>
<dbReference type="OrthoDB" id="341421at2759"/>
<dbReference type="Gene3D" id="3.90.1420.10">
    <property type="entry name" value="Rubisco LSMT, substrate-binding domain"/>
    <property type="match status" value="1"/>
</dbReference>
<protein>
    <submittedName>
        <fullName evidence="2">Ribulose-1,5 bisphosphate carboxylase/oxygenase small subunit N-methyltransferase I</fullName>
    </submittedName>
</protein>
<dbReference type="Proteomes" id="UP000237271">
    <property type="component" value="Unassembled WGS sequence"/>
</dbReference>
<accession>A0A2P4X5X1</accession>
<dbReference type="Pfam" id="PF09273">
    <property type="entry name" value="Rubis-subs-bind"/>
    <property type="match status" value="1"/>
</dbReference>
<dbReference type="InterPro" id="IPR036464">
    <property type="entry name" value="Rubisco_LSMT_subst-bd_sf"/>
</dbReference>
<name>A0A2P4X5X1_9STRA</name>
<feature type="domain" description="Rubisco LSMT substrate-binding" evidence="1">
    <location>
        <begin position="105"/>
        <end position="239"/>
    </location>
</feature>
<sequence>MGVVWASAFPFGENEQDVVLAPVLDTIGICTDLDEGKEACPPNRIEVDMSTQRLVVYAPSSFAKGQEVRLSMPGKSSAQYMLNNGFSRDRASPKLDKLDLTVTLDPSDSLAPLKNYLLQSQLNESINATYAFFYGSSKIDDAISTSLKMKLLSGAELSRYKELLTPKEENSKEDRSILSLRNEFVFTRAIISTCTTLLEQYPTTLEQDQSTLDKLTKDDVENVRKAHIQRILIMEKHILKGTMDIAVEDWKALVFSSHPSLQEV</sequence>
<keyword evidence="3" id="KW-1185">Reference proteome</keyword>
<dbReference type="EMBL" id="NCKW01016504">
    <property type="protein sequence ID" value="POM60961.1"/>
    <property type="molecule type" value="Genomic_DNA"/>
</dbReference>
<evidence type="ECO:0000313" key="2">
    <source>
        <dbReference type="EMBL" id="POM60961.1"/>
    </source>
</evidence>
<evidence type="ECO:0000259" key="1">
    <source>
        <dbReference type="Pfam" id="PF09273"/>
    </source>
</evidence>
<gene>
    <name evidence="2" type="ORF">PHPALM_30099</name>
</gene>
<dbReference type="AlphaFoldDB" id="A0A2P4X5X1"/>